<sequence>MQRFLQAQNIVNPVAYMTLAVLVFHILISWIAVFVLSFGLLGAALTLSFSWWVLVVLTLAYIIWSPACKETWTGLSMLAFRGLWGYAKLAFASAVMLALEIWYVQGFVLLTGFLPNSEIALDSLYLVGHTIIQLIINYWNWDFQIMLGLSYAASIRVGNELGAGIPKVARLPVMVVVTASIAFSILATITVMVLRYPLSTLYTSSTTVIEAVISLTPLLAISIFLNGIQPILSGVAVGSGWQVMVAYVNVGAYYLIGLPIGCVLGFRTSLGAAGIWWGLIIGVAVQTVALIVITARTNWDSEVEKAIQPLRRTAADEGGVVVAVDEV</sequence>
<protein>
    <submittedName>
        <fullName evidence="1">Uncharacterized protein</fullName>
    </submittedName>
</protein>
<name>A0ACD6A1U8_AVESA</name>
<dbReference type="Proteomes" id="UP001732700">
    <property type="component" value="Chromosome 7C"/>
</dbReference>
<reference evidence="1" key="2">
    <citation type="submission" date="2025-09" db="UniProtKB">
        <authorList>
            <consortium name="EnsemblPlants"/>
        </authorList>
    </citation>
    <scope>IDENTIFICATION</scope>
</reference>
<proteinExistence type="predicted"/>
<evidence type="ECO:0000313" key="1">
    <source>
        <dbReference type="EnsemblPlants" id="AVESA.00010b.r2.7CG0657090.1.CDS"/>
    </source>
</evidence>
<accession>A0ACD6A1U8</accession>
<dbReference type="EnsemblPlants" id="AVESA.00010b.r2.7CG0657090.1">
    <property type="protein sequence ID" value="AVESA.00010b.r2.7CG0657090.1.CDS"/>
    <property type="gene ID" value="AVESA.00010b.r2.7CG0657090"/>
</dbReference>
<evidence type="ECO:0000313" key="2">
    <source>
        <dbReference type="Proteomes" id="UP001732700"/>
    </source>
</evidence>
<reference evidence="1" key="1">
    <citation type="submission" date="2021-05" db="EMBL/GenBank/DDBJ databases">
        <authorList>
            <person name="Scholz U."/>
            <person name="Mascher M."/>
            <person name="Fiebig A."/>
        </authorList>
    </citation>
    <scope>NUCLEOTIDE SEQUENCE [LARGE SCALE GENOMIC DNA]</scope>
</reference>
<organism evidence="1 2">
    <name type="scientific">Avena sativa</name>
    <name type="common">Oat</name>
    <dbReference type="NCBI Taxonomy" id="4498"/>
    <lineage>
        <taxon>Eukaryota</taxon>
        <taxon>Viridiplantae</taxon>
        <taxon>Streptophyta</taxon>
        <taxon>Embryophyta</taxon>
        <taxon>Tracheophyta</taxon>
        <taxon>Spermatophyta</taxon>
        <taxon>Magnoliopsida</taxon>
        <taxon>Liliopsida</taxon>
        <taxon>Poales</taxon>
        <taxon>Poaceae</taxon>
        <taxon>BOP clade</taxon>
        <taxon>Pooideae</taxon>
        <taxon>Poodae</taxon>
        <taxon>Poeae</taxon>
        <taxon>Poeae Chloroplast Group 1 (Aveneae type)</taxon>
        <taxon>Aveninae</taxon>
        <taxon>Avena</taxon>
    </lineage>
</organism>
<keyword evidence="2" id="KW-1185">Reference proteome</keyword>